<dbReference type="SUPFAM" id="SSF51735">
    <property type="entry name" value="NAD(P)-binding Rossmann-fold domains"/>
    <property type="match status" value="1"/>
</dbReference>
<dbReference type="PANTHER" id="PTHR21708">
    <property type="entry name" value="PROBABLE 2-DEHYDROPANTOATE 2-REDUCTASE"/>
    <property type="match status" value="1"/>
</dbReference>
<dbReference type="InterPro" id="IPR051402">
    <property type="entry name" value="KPR-Related"/>
</dbReference>
<evidence type="ECO:0000313" key="14">
    <source>
        <dbReference type="Proteomes" id="UP001227964"/>
    </source>
</evidence>
<gene>
    <name evidence="13" type="ORF">QPM17_19120</name>
</gene>
<feature type="domain" description="Ketopantoate reductase C-terminal" evidence="12">
    <location>
        <begin position="192"/>
        <end position="314"/>
    </location>
</feature>
<accession>A0ABT7IGG4</accession>
<evidence type="ECO:0000256" key="7">
    <source>
        <dbReference type="ARBA" id="ARBA00023002"/>
    </source>
</evidence>
<comment type="pathway">
    <text evidence="1 10">Cofactor biosynthesis; (R)-pantothenate biosynthesis; (R)-pantoate from 3-methyl-2-oxobutanoate: step 2/2.</text>
</comment>
<sequence length="321" mass="34671">MARHGKQIGIIGAGGIGSFYAMKLLNAGHRCVMVARGKRLGQLIESGLRVSHDTQLHKLPCPTACDLRQLFEHYTPGQFHALVLCTKSSATKELAGAIAGWFAQYNAVCPIISLQNGVDNEHVLAEVIPKDCVFGGLAVKIGAHLTADGSVEAKGPGELIIGPWPNGSPDRVPAKVITAFEQSGVPIKLSNNIQRELWLKLAINNGVNPLSALTGLDTRSLSREPPFAPIVYSLMREVAIAASADEVLLTHEDVDDMYHLIRSFDAIKTSMLVDYEQGRTLELDAICGAVMSRYQQLGIDAPYTRLVYALLSQMSGSEAQQ</sequence>
<comment type="function">
    <text evidence="10">Catalyzes the NADPH-dependent reduction of ketopantoate into pantoic acid.</text>
</comment>
<comment type="caution">
    <text evidence="13">The sequence shown here is derived from an EMBL/GenBank/DDBJ whole genome shotgun (WGS) entry which is preliminary data.</text>
</comment>
<reference evidence="13 14" key="1">
    <citation type="submission" date="2023-06" db="EMBL/GenBank/DDBJ databases">
        <title>Marinobacter azerbaijanicus a moderately halophilic, isolated from Urmia Lake in Azerbaijan region of Iran.</title>
        <authorList>
            <person name="Sanchez-Porro C."/>
            <person name="Aghdam E.M."/>
            <person name="Saheb S.M."/>
            <person name="Tarhriz V."/>
            <person name="Kazemi E."/>
            <person name="Ammozegar M.A."/>
            <person name="Ventosa A."/>
            <person name="Hejazi M.S."/>
        </authorList>
    </citation>
    <scope>NUCLEOTIDE SEQUENCE [LARGE SCALE GENOMIC DNA]</scope>
    <source>
        <strain evidence="13 14">TBZ242</strain>
    </source>
</reference>
<dbReference type="InterPro" id="IPR013328">
    <property type="entry name" value="6PGD_dom2"/>
</dbReference>
<evidence type="ECO:0000256" key="9">
    <source>
        <dbReference type="ARBA" id="ARBA00048793"/>
    </source>
</evidence>
<evidence type="ECO:0000259" key="11">
    <source>
        <dbReference type="Pfam" id="PF02558"/>
    </source>
</evidence>
<dbReference type="SUPFAM" id="SSF48179">
    <property type="entry name" value="6-phosphogluconate dehydrogenase C-terminal domain-like"/>
    <property type="match status" value="1"/>
</dbReference>
<proteinExistence type="inferred from homology"/>
<evidence type="ECO:0000313" key="13">
    <source>
        <dbReference type="EMBL" id="MDL0433256.1"/>
    </source>
</evidence>
<organism evidence="13 14">
    <name type="scientific">Marinobacter azerbaijanicus</name>
    <dbReference type="NCBI Taxonomy" id="3050455"/>
    <lineage>
        <taxon>Bacteria</taxon>
        <taxon>Pseudomonadati</taxon>
        <taxon>Pseudomonadota</taxon>
        <taxon>Gammaproteobacteria</taxon>
        <taxon>Pseudomonadales</taxon>
        <taxon>Marinobacteraceae</taxon>
        <taxon>Marinobacter</taxon>
    </lineage>
</organism>
<dbReference type="NCBIfam" id="TIGR00745">
    <property type="entry name" value="apbA_panE"/>
    <property type="match status" value="1"/>
</dbReference>
<dbReference type="Pfam" id="PF08546">
    <property type="entry name" value="ApbA_C"/>
    <property type="match status" value="1"/>
</dbReference>
<feature type="domain" description="Ketopantoate reductase N-terminal" evidence="11">
    <location>
        <begin position="8"/>
        <end position="165"/>
    </location>
</feature>
<evidence type="ECO:0000256" key="4">
    <source>
        <dbReference type="ARBA" id="ARBA00019465"/>
    </source>
</evidence>
<keyword evidence="6 10" id="KW-0521">NADP</keyword>
<evidence type="ECO:0000256" key="8">
    <source>
        <dbReference type="ARBA" id="ARBA00032024"/>
    </source>
</evidence>
<evidence type="ECO:0000256" key="6">
    <source>
        <dbReference type="ARBA" id="ARBA00022857"/>
    </source>
</evidence>
<dbReference type="Proteomes" id="UP001227964">
    <property type="component" value="Unassembled WGS sequence"/>
</dbReference>
<keyword evidence="14" id="KW-1185">Reference proteome</keyword>
<dbReference type="EC" id="1.1.1.169" evidence="3 10"/>
<protein>
    <recommendedName>
        <fullName evidence="4 10">2-dehydropantoate 2-reductase</fullName>
        <ecNumber evidence="3 10">1.1.1.169</ecNumber>
    </recommendedName>
    <alternativeName>
        <fullName evidence="8 10">Ketopantoate reductase</fullName>
    </alternativeName>
</protein>
<evidence type="ECO:0000259" key="12">
    <source>
        <dbReference type="Pfam" id="PF08546"/>
    </source>
</evidence>
<name>A0ABT7IGG4_9GAMM</name>
<keyword evidence="7 10" id="KW-0560">Oxidoreductase</keyword>
<dbReference type="Pfam" id="PF02558">
    <property type="entry name" value="ApbA"/>
    <property type="match status" value="1"/>
</dbReference>
<dbReference type="InterPro" id="IPR003710">
    <property type="entry name" value="ApbA"/>
</dbReference>
<dbReference type="Gene3D" id="1.10.1040.10">
    <property type="entry name" value="N-(1-d-carboxylethyl)-l-norvaline Dehydrogenase, domain 2"/>
    <property type="match status" value="1"/>
</dbReference>
<evidence type="ECO:0000256" key="1">
    <source>
        <dbReference type="ARBA" id="ARBA00004994"/>
    </source>
</evidence>
<dbReference type="InterPro" id="IPR013332">
    <property type="entry name" value="KPR_N"/>
</dbReference>
<dbReference type="InterPro" id="IPR036291">
    <property type="entry name" value="NAD(P)-bd_dom_sf"/>
</dbReference>
<dbReference type="PANTHER" id="PTHR21708:SF26">
    <property type="entry name" value="2-DEHYDROPANTOATE 2-REDUCTASE"/>
    <property type="match status" value="1"/>
</dbReference>
<dbReference type="Gene3D" id="3.40.50.720">
    <property type="entry name" value="NAD(P)-binding Rossmann-like Domain"/>
    <property type="match status" value="1"/>
</dbReference>
<dbReference type="InterPro" id="IPR008927">
    <property type="entry name" value="6-PGluconate_DH-like_C_sf"/>
</dbReference>
<dbReference type="RefSeq" id="WP_285392908.1">
    <property type="nucleotide sequence ID" value="NZ_JASSVS010000012.1"/>
</dbReference>
<dbReference type="EMBL" id="JASSVS010000012">
    <property type="protein sequence ID" value="MDL0433256.1"/>
    <property type="molecule type" value="Genomic_DNA"/>
</dbReference>
<evidence type="ECO:0000256" key="2">
    <source>
        <dbReference type="ARBA" id="ARBA00007870"/>
    </source>
</evidence>
<evidence type="ECO:0000256" key="10">
    <source>
        <dbReference type="RuleBase" id="RU362068"/>
    </source>
</evidence>
<comment type="catalytic activity">
    <reaction evidence="9 10">
        <text>(R)-pantoate + NADP(+) = 2-dehydropantoate + NADPH + H(+)</text>
        <dbReference type="Rhea" id="RHEA:16233"/>
        <dbReference type="ChEBI" id="CHEBI:11561"/>
        <dbReference type="ChEBI" id="CHEBI:15378"/>
        <dbReference type="ChEBI" id="CHEBI:15980"/>
        <dbReference type="ChEBI" id="CHEBI:57783"/>
        <dbReference type="ChEBI" id="CHEBI:58349"/>
        <dbReference type="EC" id="1.1.1.169"/>
    </reaction>
</comment>
<dbReference type="InterPro" id="IPR013752">
    <property type="entry name" value="KPA_reductase"/>
</dbReference>
<evidence type="ECO:0000256" key="3">
    <source>
        <dbReference type="ARBA" id="ARBA00013014"/>
    </source>
</evidence>
<dbReference type="GO" id="GO:0008677">
    <property type="term" value="F:2-dehydropantoate 2-reductase activity"/>
    <property type="evidence" value="ECO:0007669"/>
    <property type="project" value="UniProtKB-EC"/>
</dbReference>
<comment type="similarity">
    <text evidence="2 10">Belongs to the ketopantoate reductase family.</text>
</comment>
<keyword evidence="5 10" id="KW-0566">Pantothenate biosynthesis</keyword>
<evidence type="ECO:0000256" key="5">
    <source>
        <dbReference type="ARBA" id="ARBA00022655"/>
    </source>
</evidence>